<feature type="transmembrane region" description="Helical" evidence="1">
    <location>
        <begin position="12"/>
        <end position="31"/>
    </location>
</feature>
<dbReference type="EMBL" id="LR031358">
    <property type="protein sequence ID" value="VDB99371.1"/>
    <property type="molecule type" value="Genomic_DNA"/>
</dbReference>
<keyword evidence="1" id="KW-0472">Membrane</keyword>
<organism evidence="2 4">
    <name type="scientific">Oenococcus oeni</name>
    <name type="common">Leuconostoc oenos</name>
    <dbReference type="NCBI Taxonomy" id="1247"/>
    <lineage>
        <taxon>Bacteria</taxon>
        <taxon>Bacillati</taxon>
        <taxon>Bacillota</taxon>
        <taxon>Bacilli</taxon>
        <taxon>Lactobacillales</taxon>
        <taxon>Lactobacillaceae</taxon>
        <taxon>Oenococcus</taxon>
    </lineage>
</organism>
<evidence type="ECO:0000313" key="5">
    <source>
        <dbReference type="Proteomes" id="UP000294726"/>
    </source>
</evidence>
<reference evidence="3 5" key="2">
    <citation type="submission" date="2018-08" db="EMBL/GenBank/DDBJ databases">
        <authorList>
            <person name="Lorentzen P. G. S. M."/>
        </authorList>
    </citation>
    <scope>NUCLEOTIDE SEQUENCE [LARGE SCALE GENOMIC DNA]</scope>
    <source>
        <strain evidence="3 5">CRBO_1381</strain>
    </source>
</reference>
<evidence type="ECO:0000256" key="1">
    <source>
        <dbReference type="SAM" id="Phobius"/>
    </source>
</evidence>
<evidence type="ECO:0000313" key="3">
    <source>
        <dbReference type="EMBL" id="VDB99371.1"/>
    </source>
</evidence>
<reference evidence="2 4" key="1">
    <citation type="journal article" date="2016" name="BMC Genomics">
        <title>Consensus pan-genome assembly of the specialised wine bacterium Oenococcus oeni.</title>
        <authorList>
            <person name="Sternes P.R."/>
            <person name="Borneman A.R."/>
        </authorList>
    </citation>
    <scope>NUCLEOTIDE SEQUENCE [LARGE SCALE GENOMIC DNA]</scope>
    <source>
        <strain evidence="2 4">AWRIB661</strain>
    </source>
</reference>
<accession>A0A6N3ZYP5</accession>
<dbReference type="RefSeq" id="WP_071419520.1">
    <property type="nucleotide sequence ID" value="NZ_LR031358.1"/>
</dbReference>
<evidence type="ECO:0000313" key="4">
    <source>
        <dbReference type="Proteomes" id="UP000181728"/>
    </source>
</evidence>
<dbReference type="AlphaFoldDB" id="A0A6N3ZYP5"/>
<evidence type="ECO:0000313" key="2">
    <source>
        <dbReference type="EMBL" id="OIM20358.1"/>
    </source>
</evidence>
<dbReference type="Proteomes" id="UP000294726">
    <property type="component" value="Chromosome"/>
</dbReference>
<keyword evidence="1" id="KW-0812">Transmembrane</keyword>
<proteinExistence type="predicted"/>
<protein>
    <submittedName>
        <fullName evidence="2">Uncharacterized protein</fullName>
    </submittedName>
</protein>
<gene>
    <name evidence="2" type="ORF">ATX59_09205</name>
    <name evidence="3" type="ORF">OENI_1895</name>
</gene>
<feature type="transmembrane region" description="Helical" evidence="1">
    <location>
        <begin position="37"/>
        <end position="57"/>
    </location>
</feature>
<keyword evidence="1" id="KW-1133">Transmembrane helix</keyword>
<dbReference type="EMBL" id="MLOK01000061">
    <property type="protein sequence ID" value="OIM20358.1"/>
    <property type="molecule type" value="Genomic_DNA"/>
</dbReference>
<name>A0A6N3ZYP5_OENOE</name>
<dbReference type="Proteomes" id="UP000181728">
    <property type="component" value="Unassembled WGS sequence"/>
</dbReference>
<sequence>MKKTNKKELLKSFAYSLFGLILTPLIASFCIEKLKLSLPLSIIVALLIVFLIALLVPRQSNRDKKNR</sequence>